<dbReference type="EMBL" id="JADWYR010000001">
    <property type="protein sequence ID" value="MBG9374655.1"/>
    <property type="molecule type" value="Genomic_DNA"/>
</dbReference>
<name>A0A931DZI8_9BACT</name>
<gene>
    <name evidence="1" type="ORF">I5907_00285</name>
</gene>
<comment type="caution">
    <text evidence="1">The sequence shown here is derived from an EMBL/GenBank/DDBJ whole genome shotgun (WGS) entry which is preliminary data.</text>
</comment>
<dbReference type="InterPro" id="IPR019226">
    <property type="entry name" value="DUF2158"/>
</dbReference>
<evidence type="ECO:0000313" key="1">
    <source>
        <dbReference type="EMBL" id="MBG9374655.1"/>
    </source>
</evidence>
<dbReference type="AlphaFoldDB" id="A0A931DZI8"/>
<reference evidence="1" key="1">
    <citation type="submission" date="2020-11" db="EMBL/GenBank/DDBJ databases">
        <title>Bacterial whole genome sequence for Panacibacter sp. DH6.</title>
        <authorList>
            <person name="Le V."/>
            <person name="Ko S."/>
            <person name="Ahn C.-Y."/>
            <person name="Oh H.-M."/>
        </authorList>
    </citation>
    <scope>NUCLEOTIDE SEQUENCE</scope>
    <source>
        <strain evidence="1">DH6</strain>
    </source>
</reference>
<protein>
    <submittedName>
        <fullName evidence="1">DUF2158 domain-containing protein</fullName>
    </submittedName>
</protein>
<sequence length="54" mass="6116">MKNEFKIGDVVVFKSGSPKFTISGIENNLVSIIYWNGTDIKTNGWFDYALTKVE</sequence>
<evidence type="ECO:0000313" key="2">
    <source>
        <dbReference type="Proteomes" id="UP000628448"/>
    </source>
</evidence>
<accession>A0A931DZI8</accession>
<dbReference type="Pfam" id="PF09926">
    <property type="entry name" value="DUF2158"/>
    <property type="match status" value="1"/>
</dbReference>
<proteinExistence type="predicted"/>
<dbReference type="Proteomes" id="UP000628448">
    <property type="component" value="Unassembled WGS sequence"/>
</dbReference>
<keyword evidence="2" id="KW-1185">Reference proteome</keyword>
<organism evidence="1 2">
    <name type="scientific">Panacibacter microcysteis</name>
    <dbReference type="NCBI Taxonomy" id="2793269"/>
    <lineage>
        <taxon>Bacteria</taxon>
        <taxon>Pseudomonadati</taxon>
        <taxon>Bacteroidota</taxon>
        <taxon>Chitinophagia</taxon>
        <taxon>Chitinophagales</taxon>
        <taxon>Chitinophagaceae</taxon>
        <taxon>Panacibacter</taxon>
    </lineage>
</organism>
<dbReference type="RefSeq" id="WP_196988754.1">
    <property type="nucleotide sequence ID" value="NZ_JADWYR010000001.1"/>
</dbReference>